<name>A0A3N1CWN7_9ACTN</name>
<dbReference type="AlphaFoldDB" id="A0A3N1CWN7"/>
<dbReference type="PANTHER" id="PTHR36933">
    <property type="entry name" value="SLL0788 PROTEIN"/>
    <property type="match status" value="1"/>
</dbReference>
<protein>
    <submittedName>
        <fullName evidence="2">Uncharacterized protein (DUF305 family)</fullName>
    </submittedName>
</protein>
<dbReference type="OrthoDB" id="26872at2"/>
<dbReference type="PROSITE" id="PS51257">
    <property type="entry name" value="PROKAR_LIPOPROTEIN"/>
    <property type="match status" value="1"/>
</dbReference>
<dbReference type="InterPro" id="IPR012347">
    <property type="entry name" value="Ferritin-like"/>
</dbReference>
<dbReference type="Gene3D" id="1.20.1260.10">
    <property type="match status" value="1"/>
</dbReference>
<gene>
    <name evidence="2" type="ORF">EDD29_3221</name>
</gene>
<dbReference type="RefSeq" id="WP_123665158.1">
    <property type="nucleotide sequence ID" value="NZ_RJKE01000001.1"/>
</dbReference>
<dbReference type="EMBL" id="RJKE01000001">
    <property type="protein sequence ID" value="ROO85674.1"/>
    <property type="molecule type" value="Genomic_DNA"/>
</dbReference>
<dbReference type="Pfam" id="PF03713">
    <property type="entry name" value="DUF305"/>
    <property type="match status" value="1"/>
</dbReference>
<evidence type="ECO:0000313" key="2">
    <source>
        <dbReference type="EMBL" id="ROO85674.1"/>
    </source>
</evidence>
<keyword evidence="3" id="KW-1185">Reference proteome</keyword>
<evidence type="ECO:0000313" key="3">
    <source>
        <dbReference type="Proteomes" id="UP000272400"/>
    </source>
</evidence>
<sequence>MGVPKRGAGALAVAGLTAALLTGCGGGEDPVPGPTATMLAPGRPGEPNATVTAGPTADPAPAEADVTFMRMMIVHHGQAIEMSELAPGRAADPRVKSLASRISAAQTGEITLMRDWLRRHKKLPATDHDHHAMPGMITPGELAALKAARATEFDRRYLTLMIKHHEGALTMADTVLAGGTDTVALQLAKDVNTTQQAEINRMRALL</sequence>
<feature type="domain" description="DUF305" evidence="1">
    <location>
        <begin position="65"/>
        <end position="206"/>
    </location>
</feature>
<accession>A0A3N1CWN7</accession>
<dbReference type="InterPro" id="IPR005183">
    <property type="entry name" value="DUF305_CopM-like"/>
</dbReference>
<dbReference type="PANTHER" id="PTHR36933:SF1">
    <property type="entry name" value="SLL0788 PROTEIN"/>
    <property type="match status" value="1"/>
</dbReference>
<comment type="caution">
    <text evidence="2">The sequence shown here is derived from an EMBL/GenBank/DDBJ whole genome shotgun (WGS) entry which is preliminary data.</text>
</comment>
<evidence type="ECO:0000259" key="1">
    <source>
        <dbReference type="Pfam" id="PF03713"/>
    </source>
</evidence>
<reference evidence="2 3" key="1">
    <citation type="submission" date="2018-11" db="EMBL/GenBank/DDBJ databases">
        <title>Sequencing the genomes of 1000 actinobacteria strains.</title>
        <authorList>
            <person name="Klenk H.-P."/>
        </authorList>
    </citation>
    <scope>NUCLEOTIDE SEQUENCE [LARGE SCALE GENOMIC DNA]</scope>
    <source>
        <strain evidence="2 3">DSM 44254</strain>
    </source>
</reference>
<dbReference type="Proteomes" id="UP000272400">
    <property type="component" value="Unassembled WGS sequence"/>
</dbReference>
<proteinExistence type="predicted"/>
<organism evidence="2 3">
    <name type="scientific">Actinocorallia herbida</name>
    <dbReference type="NCBI Taxonomy" id="58109"/>
    <lineage>
        <taxon>Bacteria</taxon>
        <taxon>Bacillati</taxon>
        <taxon>Actinomycetota</taxon>
        <taxon>Actinomycetes</taxon>
        <taxon>Streptosporangiales</taxon>
        <taxon>Thermomonosporaceae</taxon>
        <taxon>Actinocorallia</taxon>
    </lineage>
</organism>